<comment type="caution">
    <text evidence="2">The sequence shown here is derived from an EMBL/GenBank/DDBJ whole genome shotgun (WGS) entry which is preliminary data.</text>
</comment>
<sequence>MCGRRATTFPSLQFKLHAIQGKLGLIFLKHYNFTPPITQPLYSLLYKPKDSSSSQRPKTHLSIVVTNFLKIITTKNNQGSPAPDKDSSHRITPADPISTVFSQKPKKMKTKSVAVRPKRTPIVRKSSKSSVDNKDSREKSTANRAKNLPRVNSTVNSTADTTTLGKDSQNLGDNVSPSVIRPTVGASVNVAGPSRAKFWSDDEDDNIP</sequence>
<feature type="compositionally biased region" description="Polar residues" evidence="1">
    <location>
        <begin position="150"/>
        <end position="177"/>
    </location>
</feature>
<evidence type="ECO:0000256" key="1">
    <source>
        <dbReference type="SAM" id="MobiDB-lite"/>
    </source>
</evidence>
<dbReference type="EMBL" id="ASHM01085332">
    <property type="protein sequence ID" value="PNX61474.1"/>
    <property type="molecule type" value="Genomic_DNA"/>
</dbReference>
<dbReference type="AlphaFoldDB" id="A0A2K3K5A7"/>
<organism evidence="2 3">
    <name type="scientific">Trifolium pratense</name>
    <name type="common">Red clover</name>
    <dbReference type="NCBI Taxonomy" id="57577"/>
    <lineage>
        <taxon>Eukaryota</taxon>
        <taxon>Viridiplantae</taxon>
        <taxon>Streptophyta</taxon>
        <taxon>Embryophyta</taxon>
        <taxon>Tracheophyta</taxon>
        <taxon>Spermatophyta</taxon>
        <taxon>Magnoliopsida</taxon>
        <taxon>eudicotyledons</taxon>
        <taxon>Gunneridae</taxon>
        <taxon>Pentapetalae</taxon>
        <taxon>rosids</taxon>
        <taxon>fabids</taxon>
        <taxon>Fabales</taxon>
        <taxon>Fabaceae</taxon>
        <taxon>Papilionoideae</taxon>
        <taxon>50 kb inversion clade</taxon>
        <taxon>NPAAA clade</taxon>
        <taxon>Hologalegina</taxon>
        <taxon>IRL clade</taxon>
        <taxon>Trifolieae</taxon>
        <taxon>Trifolium</taxon>
    </lineage>
</organism>
<reference evidence="2 3" key="1">
    <citation type="journal article" date="2014" name="Am. J. Bot.">
        <title>Genome assembly and annotation for red clover (Trifolium pratense; Fabaceae).</title>
        <authorList>
            <person name="Istvanek J."/>
            <person name="Jaros M."/>
            <person name="Krenek A."/>
            <person name="Repkova J."/>
        </authorList>
    </citation>
    <scope>NUCLEOTIDE SEQUENCE [LARGE SCALE GENOMIC DNA]</scope>
    <source>
        <strain evidence="3">cv. Tatra</strain>
        <tissue evidence="2">Young leaves</tissue>
    </source>
</reference>
<reference evidence="2 3" key="2">
    <citation type="journal article" date="2017" name="Front. Plant Sci.">
        <title>Gene Classification and Mining of Molecular Markers Useful in Red Clover (Trifolium pratense) Breeding.</title>
        <authorList>
            <person name="Istvanek J."/>
            <person name="Dluhosova J."/>
            <person name="Dluhos P."/>
            <person name="Patkova L."/>
            <person name="Nedelnik J."/>
            <person name="Repkova J."/>
        </authorList>
    </citation>
    <scope>NUCLEOTIDE SEQUENCE [LARGE SCALE GENOMIC DNA]</scope>
    <source>
        <strain evidence="3">cv. Tatra</strain>
        <tissue evidence="2">Young leaves</tissue>
    </source>
</reference>
<protein>
    <submittedName>
        <fullName evidence="2">Uncharacterized protein</fullName>
    </submittedName>
</protein>
<dbReference type="Proteomes" id="UP000236291">
    <property type="component" value="Unassembled WGS sequence"/>
</dbReference>
<feature type="compositionally biased region" description="Basic residues" evidence="1">
    <location>
        <begin position="104"/>
        <end position="127"/>
    </location>
</feature>
<feature type="compositionally biased region" description="Basic and acidic residues" evidence="1">
    <location>
        <begin position="131"/>
        <end position="141"/>
    </location>
</feature>
<gene>
    <name evidence="2" type="ORF">L195_g052475</name>
</gene>
<proteinExistence type="predicted"/>
<feature type="region of interest" description="Disordered" evidence="1">
    <location>
        <begin position="75"/>
        <end position="208"/>
    </location>
</feature>
<evidence type="ECO:0000313" key="2">
    <source>
        <dbReference type="EMBL" id="PNX61474.1"/>
    </source>
</evidence>
<evidence type="ECO:0000313" key="3">
    <source>
        <dbReference type="Proteomes" id="UP000236291"/>
    </source>
</evidence>
<name>A0A2K3K5A7_TRIPR</name>
<accession>A0A2K3K5A7</accession>
<feature type="non-terminal residue" evidence="2">
    <location>
        <position position="208"/>
    </location>
</feature>